<protein>
    <submittedName>
        <fullName evidence="1">Uncharacterized protein</fullName>
    </submittedName>
</protein>
<gene>
    <name evidence="1" type="ORF">COU00_00145</name>
</gene>
<evidence type="ECO:0000313" key="2">
    <source>
        <dbReference type="Proteomes" id="UP000229335"/>
    </source>
</evidence>
<name>A0A2M6WNA5_9BACT</name>
<dbReference type="Proteomes" id="UP000229335">
    <property type="component" value="Unassembled WGS sequence"/>
</dbReference>
<organism evidence="1 2">
    <name type="scientific">Candidatus Falkowbacteria bacterium CG10_big_fil_rev_8_21_14_0_10_43_11</name>
    <dbReference type="NCBI Taxonomy" id="1974568"/>
    <lineage>
        <taxon>Bacteria</taxon>
        <taxon>Candidatus Falkowiibacteriota</taxon>
    </lineage>
</organism>
<accession>A0A2M6WNA5</accession>
<evidence type="ECO:0000313" key="1">
    <source>
        <dbReference type="EMBL" id="PIT94214.1"/>
    </source>
</evidence>
<reference evidence="2" key="1">
    <citation type="submission" date="2017-09" db="EMBL/GenBank/DDBJ databases">
        <title>Depth-based differentiation of microbial function through sediment-hosted aquifers and enrichment of novel symbionts in the deep terrestrial subsurface.</title>
        <authorList>
            <person name="Probst A.J."/>
            <person name="Ladd B."/>
            <person name="Jarett J.K."/>
            <person name="Geller-Mcgrath D.E."/>
            <person name="Sieber C.M.K."/>
            <person name="Emerson J.B."/>
            <person name="Anantharaman K."/>
            <person name="Thomas B.C."/>
            <person name="Malmstrom R."/>
            <person name="Stieglmeier M."/>
            <person name="Klingl A."/>
            <person name="Woyke T."/>
            <person name="Ryan C.M."/>
            <person name="Banfield J.F."/>
        </authorList>
    </citation>
    <scope>NUCLEOTIDE SEQUENCE [LARGE SCALE GENOMIC DNA]</scope>
</reference>
<sequence>MNHDSALSTPQNGKREFFNLLEILQSDKHWVSSGEPNPLSLEFVKKFCAGFPGHTKSEFRHQFLEAIKTEYDGGEFFDVPVCITNVIWKFREEIVNANY</sequence>
<proteinExistence type="predicted"/>
<comment type="caution">
    <text evidence="1">The sequence shown here is derived from an EMBL/GenBank/DDBJ whole genome shotgun (WGS) entry which is preliminary data.</text>
</comment>
<dbReference type="EMBL" id="PFAS01000003">
    <property type="protein sequence ID" value="PIT94214.1"/>
    <property type="molecule type" value="Genomic_DNA"/>
</dbReference>
<dbReference type="AlphaFoldDB" id="A0A2M6WNA5"/>